<keyword evidence="8 11" id="KW-0472">Membrane</keyword>
<dbReference type="InterPro" id="IPR037066">
    <property type="entry name" value="Plug_dom_sf"/>
</dbReference>
<evidence type="ECO:0000313" key="16">
    <source>
        <dbReference type="Proteomes" id="UP001606303"/>
    </source>
</evidence>
<evidence type="ECO:0000256" key="8">
    <source>
        <dbReference type="ARBA" id="ARBA00023136"/>
    </source>
</evidence>
<dbReference type="PANTHER" id="PTHR30069">
    <property type="entry name" value="TONB-DEPENDENT OUTER MEMBRANE RECEPTOR"/>
    <property type="match status" value="1"/>
</dbReference>
<name>A0ABW7GZE6_9BURK</name>
<evidence type="ECO:0000256" key="10">
    <source>
        <dbReference type="ARBA" id="ARBA00023237"/>
    </source>
</evidence>
<evidence type="ECO:0000256" key="7">
    <source>
        <dbReference type="ARBA" id="ARBA00023077"/>
    </source>
</evidence>
<keyword evidence="4" id="KW-1134">Transmembrane beta strand</keyword>
<dbReference type="Pfam" id="PF07715">
    <property type="entry name" value="Plug"/>
    <property type="match status" value="1"/>
</dbReference>
<keyword evidence="3" id="KW-0813">Transport</keyword>
<protein>
    <submittedName>
        <fullName evidence="15">TonB-dependent receptor plug domain-containing protein</fullName>
    </submittedName>
</protein>
<dbReference type="SUPFAM" id="SSF56935">
    <property type="entry name" value="Porins"/>
    <property type="match status" value="1"/>
</dbReference>
<gene>
    <name evidence="15" type="ORF">ACG01O_11890</name>
</gene>
<dbReference type="Gene3D" id="2.170.130.10">
    <property type="entry name" value="TonB-dependent receptor, plug domain"/>
    <property type="match status" value="1"/>
</dbReference>
<evidence type="ECO:0000259" key="14">
    <source>
        <dbReference type="Pfam" id="PF07715"/>
    </source>
</evidence>
<keyword evidence="7 11" id="KW-0798">TonB box</keyword>
<keyword evidence="9 15" id="KW-0675">Receptor</keyword>
<evidence type="ECO:0000256" key="9">
    <source>
        <dbReference type="ARBA" id="ARBA00023170"/>
    </source>
</evidence>
<feature type="domain" description="TonB-dependent receptor plug" evidence="14">
    <location>
        <begin position="89"/>
        <end position="173"/>
    </location>
</feature>
<evidence type="ECO:0000256" key="4">
    <source>
        <dbReference type="ARBA" id="ARBA00022452"/>
    </source>
</evidence>
<organism evidence="15 16">
    <name type="scientific">Pelomonas baiyunensis</name>
    <dbReference type="NCBI Taxonomy" id="3299026"/>
    <lineage>
        <taxon>Bacteria</taxon>
        <taxon>Pseudomonadati</taxon>
        <taxon>Pseudomonadota</taxon>
        <taxon>Betaproteobacteria</taxon>
        <taxon>Burkholderiales</taxon>
        <taxon>Sphaerotilaceae</taxon>
        <taxon>Roseateles</taxon>
    </lineage>
</organism>
<dbReference type="RefSeq" id="WP_394384780.1">
    <property type="nucleotide sequence ID" value="NZ_JBIGIB010000003.1"/>
</dbReference>
<dbReference type="InterPro" id="IPR012910">
    <property type="entry name" value="Plug_dom"/>
</dbReference>
<dbReference type="EMBL" id="JBIGIB010000003">
    <property type="protein sequence ID" value="MFG6467313.1"/>
    <property type="molecule type" value="Genomic_DNA"/>
</dbReference>
<sequence>MLLVLGGEPAFVMTALWRWVWGCPVMPSAGFARMGSVRGLLLTVGVASAGAAGGVPAESGNDPRGPERVEVTGQAAPAAARAVMAGKLVLGRTVLDGAHVSTLRDVLRRDPAVSVSASGRIGLLGLPGYTQVLLDGLPPPDGLDPLELPPSQVERIEIIRGTVAETGLAGIAGTINVVRRSLKRSLPWQWSGELSGPSAQRTARMGLQGTWRDEAAGHAAGLTLNAWRTHSELATDSNGAVLAPTGVDAWRSSTTNTALHTQVALSPSVRLTLAEGESLQLSADFSSGSSGNVQDTDLTPGSDVGARQPQQSRYRWNWRTSPSSTGTLEWERRLEDGAVWSARGQVARMNESMEVTGSAQWAGGAMQVLANRDDRQRASSQWRLVRRGGARDGHVLQWGAELRHERLTQRRGLDVEGASSYIDALFTTQAVSRNLDRSVWVEDDWAWSDELQLKLGLRYEQRVHRLAEGVARHEVSLGMWAPTVQAAWSFGDDGEHTLTLGLSRGFNMPLAMVLSPRPVLDPTAECRSQLSCGTNRPQAPDRAGNPFLQPERSWGIDLNWDASLGEHSSASLGVGWRWLSAVRVQTTALESVLWSTEPRWVERPTNGGRAQSRAVTLGFSLAPADWWVNAPSSLEFTGSLQWAGSRVSAVAGPYNRLPEQSPWAARWGSKVRVGAWPLEWHVDGALHPAYQWQDAMGMLRRQGTKRTWSTSATWTFDAVTQLTLQVSPLLNDRHTMHAIWQPTGEQWQQRSQVRPVFSLSWTAQL</sequence>
<dbReference type="Gene3D" id="2.40.170.20">
    <property type="entry name" value="TonB-dependent receptor, beta-barrel domain"/>
    <property type="match status" value="1"/>
</dbReference>
<proteinExistence type="inferred from homology"/>
<evidence type="ECO:0000256" key="1">
    <source>
        <dbReference type="ARBA" id="ARBA00004571"/>
    </source>
</evidence>
<evidence type="ECO:0000256" key="3">
    <source>
        <dbReference type="ARBA" id="ARBA00022448"/>
    </source>
</evidence>
<evidence type="ECO:0000256" key="2">
    <source>
        <dbReference type="ARBA" id="ARBA00009810"/>
    </source>
</evidence>
<keyword evidence="5" id="KW-0812">Transmembrane</keyword>
<evidence type="ECO:0000256" key="6">
    <source>
        <dbReference type="ARBA" id="ARBA00022729"/>
    </source>
</evidence>
<keyword evidence="6" id="KW-0732">Signal</keyword>
<evidence type="ECO:0000256" key="5">
    <source>
        <dbReference type="ARBA" id="ARBA00022692"/>
    </source>
</evidence>
<keyword evidence="16" id="KW-1185">Reference proteome</keyword>
<evidence type="ECO:0000259" key="13">
    <source>
        <dbReference type="Pfam" id="PF00593"/>
    </source>
</evidence>
<dbReference type="PANTHER" id="PTHR30069:SF29">
    <property type="entry name" value="HEMOGLOBIN AND HEMOGLOBIN-HAPTOGLOBIN-BINDING PROTEIN 1-RELATED"/>
    <property type="match status" value="1"/>
</dbReference>
<feature type="domain" description="TonB-dependent receptor-like beta-barrel" evidence="13">
    <location>
        <begin position="280"/>
        <end position="724"/>
    </location>
</feature>
<comment type="caution">
    <text evidence="15">The sequence shown here is derived from an EMBL/GenBank/DDBJ whole genome shotgun (WGS) entry which is preliminary data.</text>
</comment>
<reference evidence="15 16" key="1">
    <citation type="submission" date="2024-08" db="EMBL/GenBank/DDBJ databases">
        <authorList>
            <person name="Lu H."/>
        </authorList>
    </citation>
    <scope>NUCLEOTIDE SEQUENCE [LARGE SCALE GENOMIC DNA]</scope>
    <source>
        <strain evidence="15 16">BYS87W</strain>
    </source>
</reference>
<dbReference type="InterPro" id="IPR039426">
    <property type="entry name" value="TonB-dep_rcpt-like"/>
</dbReference>
<accession>A0ABW7GZE6</accession>
<dbReference type="Proteomes" id="UP001606303">
    <property type="component" value="Unassembled WGS sequence"/>
</dbReference>
<evidence type="ECO:0000256" key="12">
    <source>
        <dbReference type="SAM" id="MobiDB-lite"/>
    </source>
</evidence>
<evidence type="ECO:0000313" key="15">
    <source>
        <dbReference type="EMBL" id="MFG6467313.1"/>
    </source>
</evidence>
<keyword evidence="10" id="KW-0998">Cell outer membrane</keyword>
<comment type="similarity">
    <text evidence="2 11">Belongs to the TonB-dependent receptor family.</text>
</comment>
<feature type="compositionally biased region" description="Polar residues" evidence="12">
    <location>
        <begin position="283"/>
        <end position="299"/>
    </location>
</feature>
<dbReference type="InterPro" id="IPR000531">
    <property type="entry name" value="Beta-barrel_TonB"/>
</dbReference>
<comment type="subcellular location">
    <subcellularLocation>
        <location evidence="1">Cell outer membrane</location>
        <topology evidence="1">Multi-pass membrane protein</topology>
    </subcellularLocation>
</comment>
<feature type="region of interest" description="Disordered" evidence="12">
    <location>
        <begin position="283"/>
        <end position="312"/>
    </location>
</feature>
<dbReference type="Pfam" id="PF00593">
    <property type="entry name" value="TonB_dep_Rec_b-barrel"/>
    <property type="match status" value="1"/>
</dbReference>
<evidence type="ECO:0000256" key="11">
    <source>
        <dbReference type="RuleBase" id="RU003357"/>
    </source>
</evidence>
<dbReference type="InterPro" id="IPR036942">
    <property type="entry name" value="Beta-barrel_TonB_sf"/>
</dbReference>